<dbReference type="AlphaFoldDB" id="A0A1F4UGQ0"/>
<proteinExistence type="predicted"/>
<protein>
    <submittedName>
        <fullName evidence="2">Uncharacterized protein</fullName>
    </submittedName>
</protein>
<dbReference type="Proteomes" id="UP000178631">
    <property type="component" value="Unassembled WGS sequence"/>
</dbReference>
<accession>A0A1F4UGQ0</accession>
<keyword evidence="1" id="KW-1133">Transmembrane helix</keyword>
<dbReference type="EMBL" id="MEUP01000155">
    <property type="protein sequence ID" value="OGC44138.1"/>
    <property type="molecule type" value="Genomic_DNA"/>
</dbReference>
<feature type="transmembrane region" description="Helical" evidence="1">
    <location>
        <begin position="9"/>
        <end position="32"/>
    </location>
</feature>
<gene>
    <name evidence="2" type="ORF">A3J98_01075</name>
</gene>
<comment type="caution">
    <text evidence="2">The sequence shown here is derived from an EMBL/GenBank/DDBJ whole genome shotgun (WGS) entry which is preliminary data.</text>
</comment>
<reference evidence="2 3" key="1">
    <citation type="journal article" date="2016" name="Nat. Commun.">
        <title>Thousands of microbial genomes shed light on interconnected biogeochemical processes in an aquifer system.</title>
        <authorList>
            <person name="Anantharaman K."/>
            <person name="Brown C.T."/>
            <person name="Hug L.A."/>
            <person name="Sharon I."/>
            <person name="Castelle C.J."/>
            <person name="Probst A.J."/>
            <person name="Thomas B.C."/>
            <person name="Singh A."/>
            <person name="Wilkins M.J."/>
            <person name="Karaoz U."/>
            <person name="Brodie E.L."/>
            <person name="Williams K.H."/>
            <person name="Hubbard S.S."/>
            <person name="Banfield J.F."/>
        </authorList>
    </citation>
    <scope>NUCLEOTIDE SEQUENCE [LARGE SCALE GENOMIC DNA]</scope>
</reference>
<sequence length="85" mass="9409">MKQLGNKTFVLLGSGIVSIGLLLFVIVLALVVPNVDINTVDLDENAITSRYISESFPVLETDDENELTDEVDLNKQGVLEVEERF</sequence>
<keyword evidence="1" id="KW-0472">Membrane</keyword>
<evidence type="ECO:0000256" key="1">
    <source>
        <dbReference type="SAM" id="Phobius"/>
    </source>
</evidence>
<evidence type="ECO:0000313" key="2">
    <source>
        <dbReference type="EMBL" id="OGC44138.1"/>
    </source>
</evidence>
<keyword evidence="1" id="KW-0812">Transmembrane</keyword>
<organism evidence="2 3">
    <name type="scientific">candidate division WS6 bacterium RIFOXYC1_FULL_33_10</name>
    <dbReference type="NCBI Taxonomy" id="1802606"/>
    <lineage>
        <taxon>Bacteria</taxon>
        <taxon>Candidatus Dojkabacteria</taxon>
    </lineage>
</organism>
<name>A0A1F4UGQ0_9BACT</name>
<evidence type="ECO:0000313" key="3">
    <source>
        <dbReference type="Proteomes" id="UP000178631"/>
    </source>
</evidence>